<accession>A0A3P7IU89</accession>
<dbReference type="OrthoDB" id="10045365at2759"/>
<organism evidence="1 2">
    <name type="scientific">Strongylus vulgaris</name>
    <name type="common">Blood worm</name>
    <dbReference type="NCBI Taxonomy" id="40348"/>
    <lineage>
        <taxon>Eukaryota</taxon>
        <taxon>Metazoa</taxon>
        <taxon>Ecdysozoa</taxon>
        <taxon>Nematoda</taxon>
        <taxon>Chromadorea</taxon>
        <taxon>Rhabditida</taxon>
        <taxon>Rhabditina</taxon>
        <taxon>Rhabditomorpha</taxon>
        <taxon>Strongyloidea</taxon>
        <taxon>Strongylidae</taxon>
        <taxon>Strongylus</taxon>
    </lineage>
</organism>
<sequence>MTRDPLDPNTCVNAANAFDRIAQLLAQYLHANAKQTAGGSAPKGGVSQKMKYKVIIIWFSYALTKKTQAN</sequence>
<keyword evidence="2" id="KW-1185">Reference proteome</keyword>
<evidence type="ECO:0000313" key="2">
    <source>
        <dbReference type="Proteomes" id="UP000270094"/>
    </source>
</evidence>
<proteinExistence type="predicted"/>
<evidence type="ECO:0000313" key="1">
    <source>
        <dbReference type="EMBL" id="VDM71443.1"/>
    </source>
</evidence>
<protein>
    <submittedName>
        <fullName evidence="1">Uncharacterized protein</fullName>
    </submittedName>
</protein>
<dbReference type="Proteomes" id="UP000270094">
    <property type="component" value="Unassembled WGS sequence"/>
</dbReference>
<reference evidence="1 2" key="1">
    <citation type="submission" date="2018-11" db="EMBL/GenBank/DDBJ databases">
        <authorList>
            <consortium name="Pathogen Informatics"/>
        </authorList>
    </citation>
    <scope>NUCLEOTIDE SEQUENCE [LARGE SCALE GENOMIC DNA]</scope>
</reference>
<dbReference type="EMBL" id="UYYB01020441">
    <property type="protein sequence ID" value="VDM71443.1"/>
    <property type="molecule type" value="Genomic_DNA"/>
</dbReference>
<dbReference type="AlphaFoldDB" id="A0A3P7IU89"/>
<name>A0A3P7IU89_STRVU</name>
<gene>
    <name evidence="1" type="ORF">SVUK_LOCUS6441</name>
</gene>